<dbReference type="GO" id="GO:0033786">
    <property type="term" value="F:heptose-1-phosphate adenylyltransferase activity"/>
    <property type="evidence" value="ECO:0007669"/>
    <property type="project" value="TreeGrafter"/>
</dbReference>
<protein>
    <submittedName>
        <fullName evidence="4">ADP-heptose synthase / D-glycero-beta-D-manno-heptose 7-phosphate kinase</fullName>
        <ecNumber evidence="4">2.7.-.-</ecNumber>
    </submittedName>
</protein>
<dbReference type="InterPro" id="IPR011611">
    <property type="entry name" value="PfkB_dom"/>
</dbReference>
<dbReference type="InterPro" id="IPR002173">
    <property type="entry name" value="Carboh/pur_kinase_PfkB_CS"/>
</dbReference>
<dbReference type="SUPFAM" id="SSF53613">
    <property type="entry name" value="Ribokinase-like"/>
    <property type="match status" value="1"/>
</dbReference>
<name>A0A6J4L5E4_9BACT</name>
<gene>
    <name evidence="4" type="ORF">AVDCRST_MAG68-1967</name>
</gene>
<keyword evidence="1 4" id="KW-0808">Transferase</keyword>
<organism evidence="4">
    <name type="scientific">uncultured Gemmatimonadota bacterium</name>
    <dbReference type="NCBI Taxonomy" id="203437"/>
    <lineage>
        <taxon>Bacteria</taxon>
        <taxon>Pseudomonadati</taxon>
        <taxon>Gemmatimonadota</taxon>
        <taxon>environmental samples</taxon>
    </lineage>
</organism>
<dbReference type="EC" id="2.7.-.-" evidence="4"/>
<dbReference type="CDD" id="cd01172">
    <property type="entry name" value="RfaE_like"/>
    <property type="match status" value="1"/>
</dbReference>
<keyword evidence="2 4" id="KW-0418">Kinase</keyword>
<dbReference type="Pfam" id="PF00294">
    <property type="entry name" value="PfkB"/>
    <property type="match status" value="1"/>
</dbReference>
<sequence>MERLTRARLDEILERARGLRVAVVGDLMLDVYLIGAVSRISPEAPVPVVHVTEERTALGGAANVAANVAALGATCEIVGYVGADAAGAQIRRALAELDGGTVHARLVERPERPTTTKTRVVARQQQVVRFDRERDDDLPDECAAELCEHVRAAVAASHALVLEDYNKGVLVPSVIRTALDAAAEAGIPSVVDPKFRNFFAFRGATVFKPNAVELGTAMGGPVRAGDDDWLEHARTTTGGEHLLLTLGEDGMALRSPGGSSFRIPTVAREVYDVSGAGDTVTAFLAVALAAGATIEEAAILANFAAGIEVAKPGVATVSPDELRAILAPAE</sequence>
<evidence type="ECO:0000313" key="4">
    <source>
        <dbReference type="EMBL" id="CAA9321814.1"/>
    </source>
</evidence>
<dbReference type="GO" id="GO:0016773">
    <property type="term" value="F:phosphotransferase activity, alcohol group as acceptor"/>
    <property type="evidence" value="ECO:0007669"/>
    <property type="project" value="InterPro"/>
</dbReference>
<dbReference type="GO" id="GO:0033785">
    <property type="term" value="F:heptose 7-phosphate kinase activity"/>
    <property type="evidence" value="ECO:0007669"/>
    <property type="project" value="TreeGrafter"/>
</dbReference>
<dbReference type="PROSITE" id="PS00583">
    <property type="entry name" value="PFKB_KINASES_1"/>
    <property type="match status" value="1"/>
</dbReference>
<dbReference type="EMBL" id="CADCTW010000095">
    <property type="protein sequence ID" value="CAA9321814.1"/>
    <property type="molecule type" value="Genomic_DNA"/>
</dbReference>
<dbReference type="InterPro" id="IPR029056">
    <property type="entry name" value="Ribokinase-like"/>
</dbReference>
<evidence type="ECO:0000259" key="3">
    <source>
        <dbReference type="Pfam" id="PF00294"/>
    </source>
</evidence>
<dbReference type="GO" id="GO:0005829">
    <property type="term" value="C:cytosol"/>
    <property type="evidence" value="ECO:0007669"/>
    <property type="project" value="TreeGrafter"/>
</dbReference>
<reference evidence="4" key="1">
    <citation type="submission" date="2020-02" db="EMBL/GenBank/DDBJ databases">
        <authorList>
            <person name="Meier V. D."/>
        </authorList>
    </citation>
    <scope>NUCLEOTIDE SEQUENCE</scope>
    <source>
        <strain evidence="4">AVDCRST_MAG68</strain>
    </source>
</reference>
<dbReference type="InterPro" id="IPR011913">
    <property type="entry name" value="RfaE_dom_I"/>
</dbReference>
<dbReference type="Gene3D" id="3.40.1190.20">
    <property type="match status" value="1"/>
</dbReference>
<dbReference type="AlphaFoldDB" id="A0A6J4L5E4"/>
<feature type="domain" description="Carbohydrate kinase PfkB" evidence="3">
    <location>
        <begin position="20"/>
        <end position="319"/>
    </location>
</feature>
<dbReference type="PANTHER" id="PTHR46969">
    <property type="entry name" value="BIFUNCTIONAL PROTEIN HLDE"/>
    <property type="match status" value="1"/>
</dbReference>
<evidence type="ECO:0000256" key="1">
    <source>
        <dbReference type="ARBA" id="ARBA00022679"/>
    </source>
</evidence>
<dbReference type="PANTHER" id="PTHR46969:SF1">
    <property type="entry name" value="BIFUNCTIONAL PROTEIN HLDE"/>
    <property type="match status" value="1"/>
</dbReference>
<evidence type="ECO:0000256" key="2">
    <source>
        <dbReference type="ARBA" id="ARBA00022777"/>
    </source>
</evidence>
<proteinExistence type="predicted"/>
<accession>A0A6J4L5E4</accession>